<dbReference type="InterPro" id="IPR036388">
    <property type="entry name" value="WH-like_DNA-bd_sf"/>
</dbReference>
<dbReference type="EMBL" id="DXGC01000044">
    <property type="protein sequence ID" value="HIW90936.1"/>
    <property type="molecule type" value="Genomic_DNA"/>
</dbReference>
<dbReference type="AlphaFoldDB" id="A0A9D1RMA5"/>
<evidence type="ECO:0000313" key="2">
    <source>
        <dbReference type="Proteomes" id="UP000824190"/>
    </source>
</evidence>
<accession>A0A9D1RMA5</accession>
<reference evidence="1" key="1">
    <citation type="journal article" date="2021" name="PeerJ">
        <title>Extensive microbial diversity within the chicken gut microbiome revealed by metagenomics and culture.</title>
        <authorList>
            <person name="Gilroy R."/>
            <person name="Ravi A."/>
            <person name="Getino M."/>
            <person name="Pursley I."/>
            <person name="Horton D.L."/>
            <person name="Alikhan N.F."/>
            <person name="Baker D."/>
            <person name="Gharbi K."/>
            <person name="Hall N."/>
            <person name="Watson M."/>
            <person name="Adriaenssens E.M."/>
            <person name="Foster-Nyarko E."/>
            <person name="Jarju S."/>
            <person name="Secka A."/>
            <person name="Antonio M."/>
            <person name="Oren A."/>
            <person name="Chaudhuri R.R."/>
            <person name="La Ragione R."/>
            <person name="Hildebrand F."/>
            <person name="Pallen M.J."/>
        </authorList>
    </citation>
    <scope>NUCLEOTIDE SEQUENCE</scope>
    <source>
        <strain evidence="1">CHK32-1732</strain>
    </source>
</reference>
<name>A0A9D1RMA5_9CORY</name>
<dbReference type="Gene3D" id="1.10.10.10">
    <property type="entry name" value="Winged helix-like DNA-binding domain superfamily/Winged helix DNA-binding domain"/>
    <property type="match status" value="1"/>
</dbReference>
<gene>
    <name evidence="1" type="ORF">H9870_04655</name>
</gene>
<dbReference type="InterPro" id="IPR011991">
    <property type="entry name" value="ArsR-like_HTH"/>
</dbReference>
<dbReference type="Proteomes" id="UP000824190">
    <property type="component" value="Unassembled WGS sequence"/>
</dbReference>
<sequence>MNDHQKDLRTAVEELAARVAALETAGPTAEDGQDASSPTVGKDIFWALNGLKERSTEHGEVMIVGDFSIAEGPVEWQESRDPTAMLETNWGDHAASFAALGNPVRLELLRHILNGTHRTADLAALDELGTTGQLHHHLRQLVATGWVRQSGRGTYEVPVTRIVPLMACLVGVS</sequence>
<reference evidence="1" key="2">
    <citation type="submission" date="2021-04" db="EMBL/GenBank/DDBJ databases">
        <authorList>
            <person name="Gilroy R."/>
        </authorList>
    </citation>
    <scope>NUCLEOTIDE SEQUENCE</scope>
    <source>
        <strain evidence="1">CHK32-1732</strain>
    </source>
</reference>
<dbReference type="InterPro" id="IPR036390">
    <property type="entry name" value="WH_DNA-bd_sf"/>
</dbReference>
<proteinExistence type="predicted"/>
<evidence type="ECO:0000313" key="1">
    <source>
        <dbReference type="EMBL" id="HIW90936.1"/>
    </source>
</evidence>
<organism evidence="1 2">
    <name type="scientific">Candidatus Corynebacterium avicola</name>
    <dbReference type="NCBI Taxonomy" id="2838527"/>
    <lineage>
        <taxon>Bacteria</taxon>
        <taxon>Bacillati</taxon>
        <taxon>Actinomycetota</taxon>
        <taxon>Actinomycetes</taxon>
        <taxon>Mycobacteriales</taxon>
        <taxon>Corynebacteriaceae</taxon>
        <taxon>Corynebacterium</taxon>
    </lineage>
</organism>
<comment type="caution">
    <text evidence="1">The sequence shown here is derived from an EMBL/GenBank/DDBJ whole genome shotgun (WGS) entry which is preliminary data.</text>
</comment>
<protein>
    <submittedName>
        <fullName evidence="1">Winged helix-turn-helix domain-containing protein</fullName>
    </submittedName>
</protein>
<dbReference type="CDD" id="cd00090">
    <property type="entry name" value="HTH_ARSR"/>
    <property type="match status" value="1"/>
</dbReference>
<dbReference type="SUPFAM" id="SSF46785">
    <property type="entry name" value="Winged helix' DNA-binding domain"/>
    <property type="match status" value="1"/>
</dbReference>